<evidence type="ECO:0000256" key="7">
    <source>
        <dbReference type="PROSITE-ProRule" id="PRU00121"/>
    </source>
</evidence>
<feature type="transmembrane region" description="Helical" evidence="9">
    <location>
        <begin position="417"/>
        <end position="442"/>
    </location>
</feature>
<name>A0A9J7K6W3_BRAFL</name>
<gene>
    <name evidence="13" type="primary">LOC118404224</name>
</gene>
<dbReference type="SUPFAM" id="SSF63712">
    <property type="entry name" value="Nicotinic receptor ligand binding domain-like"/>
    <property type="match status" value="1"/>
</dbReference>
<dbReference type="InterPro" id="IPR018056">
    <property type="entry name" value="Kringle_CS"/>
</dbReference>
<dbReference type="InterPro" id="IPR006201">
    <property type="entry name" value="Neur_channel"/>
</dbReference>
<dbReference type="Gene3D" id="2.40.20.10">
    <property type="entry name" value="Plasminogen Kringle 4"/>
    <property type="match status" value="1"/>
</dbReference>
<dbReference type="Gene3D" id="2.10.70.10">
    <property type="entry name" value="Complement Module, domain 1"/>
    <property type="match status" value="1"/>
</dbReference>
<evidence type="ECO:0000313" key="13">
    <source>
        <dbReference type="RefSeq" id="XP_035659151.1"/>
    </source>
</evidence>
<dbReference type="SUPFAM" id="SSF57440">
    <property type="entry name" value="Kringle-like"/>
    <property type="match status" value="1"/>
</dbReference>
<dbReference type="InterPro" id="IPR013806">
    <property type="entry name" value="Kringle-like"/>
</dbReference>
<dbReference type="AlphaFoldDB" id="A0A9J7K6W3"/>
<comment type="subcellular location">
    <subcellularLocation>
        <location evidence="1">Membrane</location>
        <topology evidence="1">Multi-pass membrane protein</topology>
    </subcellularLocation>
</comment>
<feature type="domain" description="Kringle" evidence="10">
    <location>
        <begin position="25"/>
        <end position="97"/>
    </location>
</feature>
<dbReference type="CDD" id="cd00033">
    <property type="entry name" value="CCP"/>
    <property type="match status" value="1"/>
</dbReference>
<protein>
    <submittedName>
        <fullName evidence="13">Acetylcholine receptor subunit alpha-1-A-like</fullName>
    </submittedName>
</protein>
<evidence type="ECO:0000256" key="2">
    <source>
        <dbReference type="ARBA" id="ARBA00022572"/>
    </source>
</evidence>
<dbReference type="CDD" id="cd19051">
    <property type="entry name" value="LGIC_TM_cation"/>
    <property type="match status" value="1"/>
</dbReference>
<dbReference type="PRINTS" id="PR00252">
    <property type="entry name" value="NRIONCHANNEL"/>
</dbReference>
<keyword evidence="5 9" id="KW-0472">Membrane</keyword>
<dbReference type="SMART" id="SM00130">
    <property type="entry name" value="KR"/>
    <property type="match status" value="1"/>
</dbReference>
<comment type="caution">
    <text evidence="7">Lacks conserved residue(s) required for the propagation of feature annotation.</text>
</comment>
<dbReference type="GeneID" id="118404224"/>
<evidence type="ECO:0000313" key="12">
    <source>
        <dbReference type="Proteomes" id="UP000001554"/>
    </source>
</evidence>
<dbReference type="PRINTS" id="PR00018">
    <property type="entry name" value="KRINGLE"/>
</dbReference>
<dbReference type="KEGG" id="bfo:118404224"/>
<keyword evidence="4 9" id="KW-1133">Transmembrane helix</keyword>
<organism evidence="12 13">
    <name type="scientific">Branchiostoma floridae</name>
    <name type="common">Florida lancelet</name>
    <name type="synonym">Amphioxus</name>
    <dbReference type="NCBI Taxonomy" id="7739"/>
    <lineage>
        <taxon>Eukaryota</taxon>
        <taxon>Metazoa</taxon>
        <taxon>Chordata</taxon>
        <taxon>Cephalochordata</taxon>
        <taxon>Leptocardii</taxon>
        <taxon>Amphioxiformes</taxon>
        <taxon>Branchiostomatidae</taxon>
        <taxon>Branchiostoma</taxon>
    </lineage>
</organism>
<evidence type="ECO:0000256" key="6">
    <source>
        <dbReference type="ARBA" id="ARBA00023157"/>
    </source>
</evidence>
<dbReference type="SUPFAM" id="SSF90112">
    <property type="entry name" value="Neurotransmitter-gated ion-channel transmembrane pore"/>
    <property type="match status" value="1"/>
</dbReference>
<dbReference type="InterPro" id="IPR000001">
    <property type="entry name" value="Kringle"/>
</dbReference>
<feature type="transmembrane region" description="Helical" evidence="9">
    <location>
        <begin position="390"/>
        <end position="411"/>
    </location>
</feature>
<dbReference type="OMA" id="CKVDERA"/>
<reference evidence="13" key="2">
    <citation type="submission" date="2025-08" db="UniProtKB">
        <authorList>
            <consortium name="RefSeq"/>
        </authorList>
    </citation>
    <scope>IDENTIFICATION</scope>
    <source>
        <strain evidence="13">S238N-H82</strain>
        <tissue evidence="13">Testes</tissue>
    </source>
</reference>
<evidence type="ECO:0000256" key="9">
    <source>
        <dbReference type="SAM" id="Phobius"/>
    </source>
</evidence>
<keyword evidence="6 8" id="KW-1015">Disulfide bond</keyword>
<feature type="disulfide bond" evidence="8">
    <location>
        <begin position="130"/>
        <end position="157"/>
    </location>
</feature>
<dbReference type="RefSeq" id="XP_035659151.1">
    <property type="nucleotide sequence ID" value="XM_035803258.1"/>
</dbReference>
<dbReference type="PANTHER" id="PTHR18945">
    <property type="entry name" value="NEUROTRANSMITTER GATED ION CHANNEL"/>
    <property type="match status" value="1"/>
</dbReference>
<dbReference type="Pfam" id="PF00084">
    <property type="entry name" value="Sushi"/>
    <property type="match status" value="1"/>
</dbReference>
<accession>A0A9J7K6W3</accession>
<dbReference type="GO" id="GO:0004888">
    <property type="term" value="F:transmembrane signaling receptor activity"/>
    <property type="evidence" value="ECO:0007669"/>
    <property type="project" value="InterPro"/>
</dbReference>
<feature type="transmembrane region" description="Helical" evidence="9">
    <location>
        <begin position="359"/>
        <end position="383"/>
    </location>
</feature>
<dbReference type="PROSITE" id="PS00021">
    <property type="entry name" value="KRINGLE_1"/>
    <property type="match status" value="1"/>
</dbReference>
<dbReference type="GO" id="GO:0098794">
    <property type="term" value="C:postsynapse"/>
    <property type="evidence" value="ECO:0007669"/>
    <property type="project" value="GOC"/>
</dbReference>
<keyword evidence="3 9" id="KW-0812">Transmembrane</keyword>
<evidence type="ECO:0000256" key="4">
    <source>
        <dbReference type="ARBA" id="ARBA00022989"/>
    </source>
</evidence>
<dbReference type="InterPro" id="IPR000436">
    <property type="entry name" value="Sushi_SCR_CCP_dom"/>
</dbReference>
<dbReference type="Pfam" id="PF02931">
    <property type="entry name" value="Neur_chan_LBD"/>
    <property type="match status" value="1"/>
</dbReference>
<dbReference type="CDD" id="cd00108">
    <property type="entry name" value="KR"/>
    <property type="match status" value="1"/>
</dbReference>
<dbReference type="Pfam" id="PF02932">
    <property type="entry name" value="Neur_chan_memb"/>
    <property type="match status" value="1"/>
</dbReference>
<keyword evidence="2 7" id="KW-0420">Kringle</keyword>
<dbReference type="Gene3D" id="2.70.170.10">
    <property type="entry name" value="Neurotransmitter-gated ion-channel ligand-binding domain"/>
    <property type="match status" value="1"/>
</dbReference>
<evidence type="ECO:0000256" key="1">
    <source>
        <dbReference type="ARBA" id="ARBA00004141"/>
    </source>
</evidence>
<evidence type="ECO:0000259" key="10">
    <source>
        <dbReference type="PROSITE" id="PS50070"/>
    </source>
</evidence>
<keyword evidence="8" id="KW-0768">Sushi</keyword>
<dbReference type="GO" id="GO:1904315">
    <property type="term" value="F:transmitter-gated monoatomic ion channel activity involved in regulation of postsynaptic membrane potential"/>
    <property type="evidence" value="ECO:0000318"/>
    <property type="project" value="GO_Central"/>
</dbReference>
<dbReference type="OrthoDB" id="10035969at2759"/>
<dbReference type="InterPro" id="IPR038178">
    <property type="entry name" value="Kringle_sf"/>
</dbReference>
<dbReference type="GO" id="GO:0043005">
    <property type="term" value="C:neuron projection"/>
    <property type="evidence" value="ECO:0000318"/>
    <property type="project" value="GO_Central"/>
</dbReference>
<reference evidence="12" key="1">
    <citation type="journal article" date="2020" name="Nat. Ecol. Evol.">
        <title>Deeply conserved synteny resolves early events in vertebrate evolution.</title>
        <authorList>
            <person name="Simakov O."/>
            <person name="Marletaz F."/>
            <person name="Yue J.X."/>
            <person name="O'Connell B."/>
            <person name="Jenkins J."/>
            <person name="Brandt A."/>
            <person name="Calef R."/>
            <person name="Tung C.H."/>
            <person name="Huang T.K."/>
            <person name="Schmutz J."/>
            <person name="Satoh N."/>
            <person name="Yu J.K."/>
            <person name="Putnam N.H."/>
            <person name="Green R.E."/>
            <person name="Rokhsar D.S."/>
        </authorList>
    </citation>
    <scope>NUCLEOTIDE SEQUENCE [LARGE SCALE GENOMIC DNA]</scope>
    <source>
        <strain evidence="12">S238N-H82</strain>
    </source>
</reference>
<dbReference type="InterPro" id="IPR006029">
    <property type="entry name" value="Neurotrans-gated_channel_TM"/>
</dbReference>
<dbReference type="GO" id="GO:0045202">
    <property type="term" value="C:synapse"/>
    <property type="evidence" value="ECO:0000318"/>
    <property type="project" value="GO_Central"/>
</dbReference>
<dbReference type="Gene3D" id="1.20.58.390">
    <property type="entry name" value="Neurotransmitter-gated ion-channel transmembrane domain"/>
    <property type="match status" value="1"/>
</dbReference>
<dbReference type="Pfam" id="PF00051">
    <property type="entry name" value="Kringle"/>
    <property type="match status" value="1"/>
</dbReference>
<dbReference type="PROSITE" id="PS50923">
    <property type="entry name" value="SUSHI"/>
    <property type="match status" value="1"/>
</dbReference>
<sequence length="592" mass="66165">MLLRLDVCVHVSDTKGVGRRCHCKECYYGNGENYRGTISATVSGEPCIGWGNRTYELQKYPWANLEHNYCRNPDGAERPWCYAGEGGEWGYCDIQPCSGLVCKDRGIPRRVRPSPVKPHYWPGEKVNYTCESGFILEGAVISECQRDATWDTAVPTCKVDERALLLEEKVALVKPSLPPTGDVIITAEGLVSSIVNVDETIPAITTDSSFYLHWYDPRLAWTPSSYGDLQLIELDANKVWRPTIQLLMNANPDYRGFPEVNVVVKADGEVLWILENLLVTTCNLDQYFFPFDNMTCPICVGGKFRSGDEIRCREENSTEDVMNCSGTREVPGGEWSVSVSLEASGNQACLNLHLRRNPTYHMCTTVTPFMVLSLLMCLTFFLPADGGARLGYAMTILLSMFVNLVVITDFLPRSGNIPFIGIVNIVAIVMMSVFMLVTTWIVRLSQRETEMSQCTKVFFLGCCARLVLLGDMRRVPKEDKDILLVNSRIVLDGDDIGITQDTGNSQGSPEADVATVLKGLKTVMRSTQQSLEALRQSLDGWKKDGPSDDRDEGESDWERLALVLDRLCLIFYLGGLFASVPIILHFGYRRLL</sequence>
<dbReference type="SMART" id="SM00032">
    <property type="entry name" value="CCP"/>
    <property type="match status" value="1"/>
</dbReference>
<dbReference type="GO" id="GO:0034220">
    <property type="term" value="P:monoatomic ion transmembrane transport"/>
    <property type="evidence" value="ECO:0000318"/>
    <property type="project" value="GO_Central"/>
</dbReference>
<dbReference type="Proteomes" id="UP000001554">
    <property type="component" value="Chromosome 2"/>
</dbReference>
<dbReference type="InterPro" id="IPR036719">
    <property type="entry name" value="Neuro-gated_channel_TM_sf"/>
</dbReference>
<evidence type="ECO:0000259" key="11">
    <source>
        <dbReference type="PROSITE" id="PS50923"/>
    </source>
</evidence>
<dbReference type="GO" id="GO:0005892">
    <property type="term" value="C:acetylcholine-gated channel complex"/>
    <property type="evidence" value="ECO:0000318"/>
    <property type="project" value="GO_Central"/>
</dbReference>
<dbReference type="InterPro" id="IPR036734">
    <property type="entry name" value="Neur_chan_lig-bd_sf"/>
</dbReference>
<keyword evidence="12" id="KW-1185">Reference proteome</keyword>
<dbReference type="PROSITE" id="PS50070">
    <property type="entry name" value="KRINGLE_2"/>
    <property type="match status" value="1"/>
</dbReference>
<evidence type="ECO:0000256" key="8">
    <source>
        <dbReference type="PROSITE-ProRule" id="PRU00302"/>
    </source>
</evidence>
<dbReference type="GO" id="GO:0042391">
    <property type="term" value="P:regulation of membrane potential"/>
    <property type="evidence" value="ECO:0000318"/>
    <property type="project" value="GO_Central"/>
</dbReference>
<dbReference type="GO" id="GO:0007268">
    <property type="term" value="P:chemical synaptic transmission"/>
    <property type="evidence" value="ECO:0000318"/>
    <property type="project" value="GO_Central"/>
</dbReference>
<feature type="domain" description="Sushi" evidence="11">
    <location>
        <begin position="100"/>
        <end position="159"/>
    </location>
</feature>
<dbReference type="InterPro" id="IPR038050">
    <property type="entry name" value="Neuro_actylchol_rec"/>
</dbReference>
<evidence type="ECO:0000256" key="5">
    <source>
        <dbReference type="ARBA" id="ARBA00023136"/>
    </source>
</evidence>
<dbReference type="SUPFAM" id="SSF57535">
    <property type="entry name" value="Complement control module/SCR domain"/>
    <property type="match status" value="1"/>
</dbReference>
<dbReference type="GO" id="GO:0005886">
    <property type="term" value="C:plasma membrane"/>
    <property type="evidence" value="ECO:0000318"/>
    <property type="project" value="GO_Central"/>
</dbReference>
<dbReference type="InterPro" id="IPR006202">
    <property type="entry name" value="Neur_chan_lig-bd"/>
</dbReference>
<dbReference type="GO" id="GO:0005231">
    <property type="term" value="F:excitatory extracellular ligand-gated monoatomic ion channel activity"/>
    <property type="evidence" value="ECO:0000318"/>
    <property type="project" value="GO_Central"/>
</dbReference>
<proteinExistence type="predicted"/>
<feature type="transmembrane region" description="Helical" evidence="9">
    <location>
        <begin position="567"/>
        <end position="588"/>
    </location>
</feature>
<dbReference type="CDD" id="cd18989">
    <property type="entry name" value="LGIC_ECD_cation"/>
    <property type="match status" value="1"/>
</dbReference>
<dbReference type="InterPro" id="IPR035976">
    <property type="entry name" value="Sushi/SCR/CCP_sf"/>
</dbReference>
<evidence type="ECO:0000256" key="3">
    <source>
        <dbReference type="ARBA" id="ARBA00022692"/>
    </source>
</evidence>